<comment type="subunit">
    <text evidence="9">Monomer.</text>
</comment>
<feature type="short sequence motif" description="'HIGH' region" evidence="9">
    <location>
        <begin position="48"/>
        <end position="58"/>
    </location>
</feature>
<dbReference type="GO" id="GO:0005737">
    <property type="term" value="C:cytoplasm"/>
    <property type="evidence" value="ECO:0007669"/>
    <property type="project" value="UniProtKB-SubCell"/>
</dbReference>
<dbReference type="Gene3D" id="2.170.220.10">
    <property type="match status" value="1"/>
</dbReference>
<dbReference type="InterPro" id="IPR001412">
    <property type="entry name" value="aa-tRNA-synth_I_CS"/>
</dbReference>
<evidence type="ECO:0000256" key="6">
    <source>
        <dbReference type="ARBA" id="ARBA00022840"/>
    </source>
</evidence>
<evidence type="ECO:0000256" key="9">
    <source>
        <dbReference type="HAMAP-Rule" id="MF_01228"/>
    </source>
</evidence>
<organism evidence="12 13">
    <name type="scientific">Spiroplasma poulsonii</name>
    <dbReference type="NCBI Taxonomy" id="2138"/>
    <lineage>
        <taxon>Bacteria</taxon>
        <taxon>Bacillati</taxon>
        <taxon>Mycoplasmatota</taxon>
        <taxon>Mollicutes</taxon>
        <taxon>Entomoplasmatales</taxon>
        <taxon>Spiroplasmataceae</taxon>
        <taxon>Spiroplasma</taxon>
    </lineage>
</organism>
<dbReference type="GO" id="GO:0006431">
    <property type="term" value="P:methionyl-tRNA aminoacylation"/>
    <property type="evidence" value="ECO:0007669"/>
    <property type="project" value="UniProtKB-UniRule"/>
</dbReference>
<evidence type="ECO:0000256" key="2">
    <source>
        <dbReference type="ARBA" id="ARBA00004496"/>
    </source>
</evidence>
<dbReference type="GO" id="GO:0046872">
    <property type="term" value="F:metal ion binding"/>
    <property type="evidence" value="ECO:0007669"/>
    <property type="project" value="UniProtKB-KW"/>
</dbReference>
<dbReference type="InterPro" id="IPR015413">
    <property type="entry name" value="Methionyl/Leucyl_tRNA_Synth"/>
</dbReference>
<keyword evidence="9" id="KW-0479">Metal-binding</keyword>
<keyword evidence="4 9" id="KW-0436">Ligase</keyword>
<dbReference type="GO" id="GO:0004825">
    <property type="term" value="F:methionine-tRNA ligase activity"/>
    <property type="evidence" value="ECO:0007669"/>
    <property type="project" value="UniProtKB-UniRule"/>
</dbReference>
<dbReference type="HAMAP" id="MF_01228">
    <property type="entry name" value="Met_tRNA_synth_type2"/>
    <property type="match status" value="1"/>
</dbReference>
<evidence type="ECO:0000313" key="13">
    <source>
        <dbReference type="Proteomes" id="UP000274545"/>
    </source>
</evidence>
<comment type="function">
    <text evidence="1 9">Is required not only for elongation of protein synthesis but also for the initiation of all mRNA translation through initiator tRNA(fMet) aminoacylation.</text>
</comment>
<gene>
    <name evidence="9" type="primary">metG</name>
    <name evidence="12" type="ORF">D6D54_00335</name>
</gene>
<dbReference type="GO" id="GO:0005524">
    <property type="term" value="F:ATP binding"/>
    <property type="evidence" value="ECO:0007669"/>
    <property type="project" value="UniProtKB-UniRule"/>
</dbReference>
<evidence type="ECO:0000256" key="3">
    <source>
        <dbReference type="ARBA" id="ARBA00022490"/>
    </source>
</evidence>
<feature type="domain" description="Methionyl/Leucyl tRNA synthetase" evidence="10">
    <location>
        <begin position="178"/>
        <end position="402"/>
    </location>
</feature>
<dbReference type="EMBL" id="RAHC01000001">
    <property type="protein sequence ID" value="RUP77982.1"/>
    <property type="molecule type" value="Genomic_DNA"/>
</dbReference>
<comment type="caution">
    <text evidence="9">Lacks conserved residue(s) required for the propagation of feature annotation.</text>
</comment>
<reference evidence="12 13" key="1">
    <citation type="journal article" date="2019" name="Genome Biol. Evol.">
        <title>Toxin and genome evolution in a Drosophila defensive symbiosis.</title>
        <authorList>
            <person name="Ballinger M.J."/>
            <person name="Gawryluk R.M."/>
            <person name="Perlman S.J."/>
        </authorList>
    </citation>
    <scope>NUCLEOTIDE SEQUENCE [LARGE SCALE GENOMIC DNA]</scope>
    <source>
        <strain evidence="13">sNeo</strain>
    </source>
</reference>
<proteinExistence type="inferred from homology"/>
<feature type="domain" description="Methionyl-tRNA synthetase anticodon-binding" evidence="11">
    <location>
        <begin position="418"/>
        <end position="519"/>
    </location>
</feature>
<dbReference type="InterPro" id="IPR041872">
    <property type="entry name" value="Anticodon_Met"/>
</dbReference>
<dbReference type="Gene3D" id="1.10.730.10">
    <property type="entry name" value="Isoleucyl-tRNA Synthetase, Domain 1"/>
    <property type="match status" value="1"/>
</dbReference>
<keyword evidence="7 9" id="KW-0648">Protein biosynthesis</keyword>
<feature type="binding site" evidence="9">
    <location>
        <position position="166"/>
    </location>
    <ligand>
        <name>Zn(2+)</name>
        <dbReference type="ChEBI" id="CHEBI:29105"/>
    </ligand>
</feature>
<dbReference type="PANTHER" id="PTHR43326">
    <property type="entry name" value="METHIONYL-TRNA SYNTHETASE"/>
    <property type="match status" value="1"/>
</dbReference>
<sequence>MKNSYNDNYFFIYLINRKCDIIYIINYKNERDIMSQNKKLFYVTTPIYYPSAQLHIGHAYTTTLADILNRYKKLDGYETFFLTGSDEHGEKIEKKAKEAGVTPFEFTTIIVNNFKLLWNKLGIEYSKFIRTTDQAHEQGVQKIFSKLYHKGDIYLGEYEGLYCVSCEEFLTELQLDKITQQCLVCGNKPNKVKEETYFFKVSKYSQFLINYYNAHPTFIEPEARKNEMLNNFILPGLTDLSVTRTTFSWGIKTLENNKHIIYVWIDALSNYLTALGYLSEDETLFNKFWNNTNVEILQLLGKEIARFHTIYWPSMLESLGLRQPNKLLSHGWILFKDTKMSKSIGNVVDPLYLIDQYGRDVLRFYLGYEIPTNHDGKFSYEMFLESYNTHIVNNIGNLVSRVSNMISKYFNGELLSQGTLKNDLIDSCLLAIKNYQIVMNNYQIAKALSIVLELCNKANKYIEESKPWELEKNQETTQLHTTLATLAYVIIVSAFLLQPVLIDHAQKIADYFNIDLQNLTFSTILSQEMIYNKRIEKKANLFERLNVEQELKRIEAELNQ</sequence>
<evidence type="ECO:0000313" key="12">
    <source>
        <dbReference type="EMBL" id="RUP77982.1"/>
    </source>
</evidence>
<comment type="similarity">
    <text evidence="9">Belongs to the class-I aminoacyl-tRNA synthetase family. MetG type 2A subfamily.</text>
</comment>
<dbReference type="Proteomes" id="UP000274545">
    <property type="component" value="Unassembled WGS sequence"/>
</dbReference>
<keyword evidence="8 9" id="KW-0030">Aminoacyl-tRNA synthetase</keyword>
<name>A0A3S0SMA3_9MOLU</name>
<dbReference type="SUPFAM" id="SSF47323">
    <property type="entry name" value="Anticodon-binding domain of a subclass of class I aminoacyl-tRNA synthetases"/>
    <property type="match status" value="1"/>
</dbReference>
<dbReference type="AlphaFoldDB" id="A0A3S0SMA3"/>
<dbReference type="SUPFAM" id="SSF52374">
    <property type="entry name" value="Nucleotidylyl transferase"/>
    <property type="match status" value="1"/>
</dbReference>
<dbReference type="CDD" id="cd07957">
    <property type="entry name" value="Anticodon_Ia_Met"/>
    <property type="match status" value="1"/>
</dbReference>
<feature type="binding site" evidence="9">
    <location>
        <position position="182"/>
    </location>
    <ligand>
        <name>Zn(2+)</name>
        <dbReference type="ChEBI" id="CHEBI:29105"/>
    </ligand>
</feature>
<evidence type="ECO:0000259" key="11">
    <source>
        <dbReference type="Pfam" id="PF19303"/>
    </source>
</evidence>
<dbReference type="PANTHER" id="PTHR43326:SF1">
    <property type="entry name" value="METHIONINE--TRNA LIGASE, MITOCHONDRIAL"/>
    <property type="match status" value="1"/>
</dbReference>
<accession>A0A3S0SMA3</accession>
<keyword evidence="3 9" id="KW-0963">Cytoplasm</keyword>
<dbReference type="PROSITE" id="PS00178">
    <property type="entry name" value="AA_TRNA_LIGASE_I"/>
    <property type="match status" value="1"/>
</dbReference>
<dbReference type="Gene3D" id="3.40.50.620">
    <property type="entry name" value="HUPs"/>
    <property type="match status" value="1"/>
</dbReference>
<dbReference type="InterPro" id="IPR023457">
    <property type="entry name" value="Met-tRNA_synth_2"/>
</dbReference>
<keyword evidence="6 9" id="KW-0067">ATP-binding</keyword>
<dbReference type="NCBIfam" id="TIGR00398">
    <property type="entry name" value="metG"/>
    <property type="match status" value="1"/>
</dbReference>
<evidence type="ECO:0000256" key="1">
    <source>
        <dbReference type="ARBA" id="ARBA00003314"/>
    </source>
</evidence>
<dbReference type="InterPro" id="IPR033911">
    <property type="entry name" value="MetRS_core"/>
</dbReference>
<dbReference type="InterPro" id="IPR009080">
    <property type="entry name" value="tRNAsynth_Ia_anticodon-bd"/>
</dbReference>
<comment type="catalytic activity">
    <reaction evidence="9">
        <text>tRNA(Met) + L-methionine + ATP = L-methionyl-tRNA(Met) + AMP + diphosphate</text>
        <dbReference type="Rhea" id="RHEA:13481"/>
        <dbReference type="Rhea" id="RHEA-COMP:9667"/>
        <dbReference type="Rhea" id="RHEA-COMP:9698"/>
        <dbReference type="ChEBI" id="CHEBI:30616"/>
        <dbReference type="ChEBI" id="CHEBI:33019"/>
        <dbReference type="ChEBI" id="CHEBI:57844"/>
        <dbReference type="ChEBI" id="CHEBI:78442"/>
        <dbReference type="ChEBI" id="CHEBI:78530"/>
        <dbReference type="ChEBI" id="CHEBI:456215"/>
        <dbReference type="EC" id="6.1.1.10"/>
    </reaction>
</comment>
<dbReference type="Pfam" id="PF19303">
    <property type="entry name" value="Anticodon_3"/>
    <property type="match status" value="1"/>
</dbReference>
<comment type="caution">
    <text evidence="12">The sequence shown here is derived from an EMBL/GenBank/DDBJ whole genome shotgun (WGS) entry which is preliminary data.</text>
</comment>
<dbReference type="PRINTS" id="PR01041">
    <property type="entry name" value="TRNASYNTHMET"/>
</dbReference>
<dbReference type="FunFam" id="2.170.220.10:FF:000002">
    <property type="entry name" value="Methionine--tRNA ligase"/>
    <property type="match status" value="1"/>
</dbReference>
<feature type="short sequence motif" description="'KMSKS' region" evidence="9">
    <location>
        <begin position="339"/>
        <end position="343"/>
    </location>
</feature>
<dbReference type="Pfam" id="PF09334">
    <property type="entry name" value="tRNA-synt_1g"/>
    <property type="match status" value="2"/>
</dbReference>
<evidence type="ECO:0000256" key="8">
    <source>
        <dbReference type="ARBA" id="ARBA00023146"/>
    </source>
</evidence>
<evidence type="ECO:0000256" key="7">
    <source>
        <dbReference type="ARBA" id="ARBA00022917"/>
    </source>
</evidence>
<feature type="binding site" evidence="9">
    <location>
        <position position="163"/>
    </location>
    <ligand>
        <name>Zn(2+)</name>
        <dbReference type="ChEBI" id="CHEBI:29105"/>
    </ligand>
</feature>
<feature type="domain" description="Methionyl/Leucyl tRNA synthetase" evidence="10">
    <location>
        <begin position="41"/>
        <end position="174"/>
    </location>
</feature>
<dbReference type="InterPro" id="IPR014758">
    <property type="entry name" value="Met-tRNA_synth"/>
</dbReference>
<comment type="cofactor">
    <cofactor evidence="9">
        <name>Zn(2+)</name>
        <dbReference type="ChEBI" id="CHEBI:29105"/>
    </cofactor>
    <text evidence="9">Binds 1 zinc ion per subunit.</text>
</comment>
<comment type="subcellular location">
    <subcellularLocation>
        <location evidence="2 9">Cytoplasm</location>
    </subcellularLocation>
</comment>
<dbReference type="EC" id="6.1.1.10" evidence="9"/>
<keyword evidence="9" id="KW-0862">Zinc</keyword>
<keyword evidence="5 9" id="KW-0547">Nucleotide-binding</keyword>
<evidence type="ECO:0000256" key="5">
    <source>
        <dbReference type="ARBA" id="ARBA00022741"/>
    </source>
</evidence>
<dbReference type="InterPro" id="IPR014729">
    <property type="entry name" value="Rossmann-like_a/b/a_fold"/>
</dbReference>
<evidence type="ECO:0000259" key="10">
    <source>
        <dbReference type="Pfam" id="PF09334"/>
    </source>
</evidence>
<feature type="binding site" evidence="9">
    <location>
        <position position="185"/>
    </location>
    <ligand>
        <name>Zn(2+)</name>
        <dbReference type="ChEBI" id="CHEBI:29105"/>
    </ligand>
</feature>
<protein>
    <recommendedName>
        <fullName evidence="9">Methionine--tRNA ligase</fullName>
        <ecNumber evidence="9">6.1.1.10</ecNumber>
    </recommendedName>
    <alternativeName>
        <fullName evidence="9">Methionyl-tRNA synthetase</fullName>
        <shortName evidence="9">MetRS</shortName>
    </alternativeName>
</protein>
<dbReference type="NCBIfam" id="NF008900">
    <property type="entry name" value="PRK12267.1"/>
    <property type="match status" value="1"/>
</dbReference>
<evidence type="ECO:0000256" key="4">
    <source>
        <dbReference type="ARBA" id="ARBA00022598"/>
    </source>
</evidence>
<dbReference type="CDD" id="cd00814">
    <property type="entry name" value="MetRS_core"/>
    <property type="match status" value="1"/>
</dbReference>